<dbReference type="Gene3D" id="3.40.50.300">
    <property type="entry name" value="P-loop containing nucleotide triphosphate hydrolases"/>
    <property type="match status" value="1"/>
</dbReference>
<dbReference type="PANTHER" id="PTHR42734:SF19">
    <property type="entry name" value="IRON COMPOUNDS ABC TRANSPORTER, ATP-BINDING PROTEIN"/>
    <property type="match status" value="1"/>
</dbReference>
<dbReference type="OrthoDB" id="9809450at2"/>
<dbReference type="InterPro" id="IPR003439">
    <property type="entry name" value="ABC_transporter-like_ATP-bd"/>
</dbReference>
<dbReference type="FunFam" id="3.40.50.300:FF:000134">
    <property type="entry name" value="Iron-enterobactin ABC transporter ATP-binding protein"/>
    <property type="match status" value="1"/>
</dbReference>
<dbReference type="InterPro" id="IPR017871">
    <property type="entry name" value="ABC_transporter-like_CS"/>
</dbReference>
<accession>A0A1W2DQ20</accession>
<reference evidence="5 6" key="1">
    <citation type="submission" date="2017-04" db="EMBL/GenBank/DDBJ databases">
        <authorList>
            <person name="Afonso C.L."/>
            <person name="Miller P.J."/>
            <person name="Scott M.A."/>
            <person name="Spackman E."/>
            <person name="Goraichik I."/>
            <person name="Dimitrov K.M."/>
            <person name="Suarez D.L."/>
            <person name="Swayne D.E."/>
        </authorList>
    </citation>
    <scope>NUCLEOTIDE SEQUENCE [LARGE SCALE GENOMIC DNA]</scope>
    <source>
        <strain evidence="5 6">DSM 3385</strain>
    </source>
</reference>
<dbReference type="InterPro" id="IPR027417">
    <property type="entry name" value="P-loop_NTPase"/>
</dbReference>
<dbReference type="InterPro" id="IPR050153">
    <property type="entry name" value="Metal_Ion_Import_ABC"/>
</dbReference>
<evidence type="ECO:0000256" key="1">
    <source>
        <dbReference type="ARBA" id="ARBA00022448"/>
    </source>
</evidence>
<organism evidence="5 6">
    <name type="scientific">Desulfocicer vacuolatum DSM 3385</name>
    <dbReference type="NCBI Taxonomy" id="1121400"/>
    <lineage>
        <taxon>Bacteria</taxon>
        <taxon>Pseudomonadati</taxon>
        <taxon>Thermodesulfobacteriota</taxon>
        <taxon>Desulfobacteria</taxon>
        <taxon>Desulfobacterales</taxon>
        <taxon>Desulfobacteraceae</taxon>
        <taxon>Desulfocicer</taxon>
    </lineage>
</organism>
<dbReference type="PROSITE" id="PS00211">
    <property type="entry name" value="ABC_TRANSPORTER_1"/>
    <property type="match status" value="1"/>
</dbReference>
<evidence type="ECO:0000259" key="4">
    <source>
        <dbReference type="PROSITE" id="PS50893"/>
    </source>
</evidence>
<dbReference type="Pfam" id="PF00005">
    <property type="entry name" value="ABC_tran"/>
    <property type="match status" value="1"/>
</dbReference>
<dbReference type="STRING" id="1121400.SAMN02746065_11967"/>
<feature type="domain" description="ABC transporter" evidence="4">
    <location>
        <begin position="2"/>
        <end position="237"/>
    </location>
</feature>
<keyword evidence="1" id="KW-0813">Transport</keyword>
<evidence type="ECO:0000313" key="6">
    <source>
        <dbReference type="Proteomes" id="UP000192418"/>
    </source>
</evidence>
<dbReference type="PANTHER" id="PTHR42734">
    <property type="entry name" value="METAL TRANSPORT SYSTEM ATP-BINDING PROTEIN TM_0124-RELATED"/>
    <property type="match status" value="1"/>
</dbReference>
<keyword evidence="6" id="KW-1185">Reference proteome</keyword>
<dbReference type="GO" id="GO:0005524">
    <property type="term" value="F:ATP binding"/>
    <property type="evidence" value="ECO:0007669"/>
    <property type="project" value="UniProtKB-KW"/>
</dbReference>
<dbReference type="SUPFAM" id="SSF52540">
    <property type="entry name" value="P-loop containing nucleoside triphosphate hydrolases"/>
    <property type="match status" value="1"/>
</dbReference>
<dbReference type="InterPro" id="IPR003593">
    <property type="entry name" value="AAA+_ATPase"/>
</dbReference>
<evidence type="ECO:0000313" key="5">
    <source>
        <dbReference type="EMBL" id="SMC99524.1"/>
    </source>
</evidence>
<evidence type="ECO:0000256" key="2">
    <source>
        <dbReference type="ARBA" id="ARBA00022741"/>
    </source>
</evidence>
<gene>
    <name evidence="5" type="ORF">SAMN02746065_11967</name>
</gene>
<keyword evidence="3 5" id="KW-0067">ATP-binding</keyword>
<proteinExistence type="predicted"/>
<dbReference type="PROSITE" id="PS50893">
    <property type="entry name" value="ABC_TRANSPORTER_2"/>
    <property type="match status" value="1"/>
</dbReference>
<dbReference type="AlphaFoldDB" id="A0A1W2DQ20"/>
<dbReference type="EMBL" id="FWXY01000019">
    <property type="protein sequence ID" value="SMC99524.1"/>
    <property type="molecule type" value="Genomic_DNA"/>
</dbReference>
<dbReference type="GO" id="GO:0016887">
    <property type="term" value="F:ATP hydrolysis activity"/>
    <property type="evidence" value="ECO:0007669"/>
    <property type="project" value="InterPro"/>
</dbReference>
<sequence>MLSVNNICFAYNNTKVLDEISFHLGKGELCGLFGPNGSGKTTLFKCCLKFIRPDRGSVRFNGRDIKKFKTREMAKQVAYVPQTHQPPFPFTVKEMVLMGRTPHLNRFYLPGNRDKKLMEQAMEMINISHLADEPYDILSGGQQQMVLIARALAQNTDLILLDEPTSALDFKNQVIIWKALRRIADQGISILACSHDPNHVAWFCDTTVVLGNSGLIANGDPDRVLCQDLMDKIYENTCLVRDLEDMKMIVPKGLNRHRAQIIDFPITGTS</sequence>
<evidence type="ECO:0000256" key="3">
    <source>
        <dbReference type="ARBA" id="ARBA00022840"/>
    </source>
</evidence>
<dbReference type="SMART" id="SM00382">
    <property type="entry name" value="AAA"/>
    <property type="match status" value="1"/>
</dbReference>
<protein>
    <submittedName>
        <fullName evidence="5">Iron complex transport system ATP-binding protein</fullName>
    </submittedName>
</protein>
<dbReference type="CDD" id="cd03214">
    <property type="entry name" value="ABC_Iron-Siderophores_B12_Hemin"/>
    <property type="match status" value="1"/>
</dbReference>
<name>A0A1W2DQ20_9BACT</name>
<dbReference type="RefSeq" id="WP_084070730.1">
    <property type="nucleotide sequence ID" value="NZ_FWXY01000019.1"/>
</dbReference>
<keyword evidence="2" id="KW-0547">Nucleotide-binding</keyword>
<dbReference type="Proteomes" id="UP000192418">
    <property type="component" value="Unassembled WGS sequence"/>
</dbReference>